<protein>
    <submittedName>
        <fullName evidence="2">Uncharacterized protein</fullName>
    </submittedName>
</protein>
<feature type="compositionally biased region" description="Basic and acidic residues" evidence="1">
    <location>
        <begin position="20"/>
        <end position="78"/>
    </location>
</feature>
<feature type="compositionally biased region" description="Low complexity" evidence="1">
    <location>
        <begin position="79"/>
        <end position="90"/>
    </location>
</feature>
<dbReference type="Proteomes" id="UP000554482">
    <property type="component" value="Unassembled WGS sequence"/>
</dbReference>
<organism evidence="2 3">
    <name type="scientific">Thalictrum thalictroides</name>
    <name type="common">Rue-anemone</name>
    <name type="synonym">Anemone thalictroides</name>
    <dbReference type="NCBI Taxonomy" id="46969"/>
    <lineage>
        <taxon>Eukaryota</taxon>
        <taxon>Viridiplantae</taxon>
        <taxon>Streptophyta</taxon>
        <taxon>Embryophyta</taxon>
        <taxon>Tracheophyta</taxon>
        <taxon>Spermatophyta</taxon>
        <taxon>Magnoliopsida</taxon>
        <taxon>Ranunculales</taxon>
        <taxon>Ranunculaceae</taxon>
        <taxon>Thalictroideae</taxon>
        <taxon>Thalictrum</taxon>
    </lineage>
</organism>
<evidence type="ECO:0000256" key="1">
    <source>
        <dbReference type="SAM" id="MobiDB-lite"/>
    </source>
</evidence>
<evidence type="ECO:0000313" key="2">
    <source>
        <dbReference type="EMBL" id="KAF5200244.1"/>
    </source>
</evidence>
<sequence length="174" mass="18902">PFDPQTLAKKLNNKAGKVIKGIEIKQIQKKEEEKPKQKPADTKPADKPKQADPKPADKPEAEKAAEKPKKAEEAKSADPPKQAAPTPATKGSEPGPAMKLVEPGAVLAYPIVQPPYGMYSSVPVYEGYGGDGQLYDGYGRPISYDHAYYGGNRVVYAVYMEMGRPFAPPFLELS</sequence>
<reference evidence="2 3" key="1">
    <citation type="submission" date="2020-06" db="EMBL/GenBank/DDBJ databases">
        <title>Transcriptomic and genomic resources for Thalictrum thalictroides and T. hernandezii: Facilitating candidate gene discovery in an emerging model plant lineage.</title>
        <authorList>
            <person name="Arias T."/>
            <person name="Riano-Pachon D.M."/>
            <person name="Di Stilio V.S."/>
        </authorList>
    </citation>
    <scope>NUCLEOTIDE SEQUENCE [LARGE SCALE GENOMIC DNA]</scope>
    <source>
        <strain evidence="3">cv. WT478/WT964</strain>
        <tissue evidence="2">Leaves</tissue>
    </source>
</reference>
<evidence type="ECO:0000313" key="3">
    <source>
        <dbReference type="Proteomes" id="UP000554482"/>
    </source>
</evidence>
<proteinExistence type="predicted"/>
<gene>
    <name evidence="2" type="ORF">FRX31_010169</name>
</gene>
<dbReference type="PANTHER" id="PTHR47488:SF7">
    <property type="entry name" value="HEAVY METAL TRANSPORT_DETOXIFICATION SUPERFAMILY PROTEIN"/>
    <property type="match status" value="1"/>
</dbReference>
<name>A0A7J6WS91_THATH</name>
<comment type="caution">
    <text evidence="2">The sequence shown here is derived from an EMBL/GenBank/DDBJ whole genome shotgun (WGS) entry which is preliminary data.</text>
</comment>
<dbReference type="EMBL" id="JABWDY010010976">
    <property type="protein sequence ID" value="KAF5200244.1"/>
    <property type="molecule type" value="Genomic_DNA"/>
</dbReference>
<accession>A0A7J6WS91</accession>
<dbReference type="AlphaFoldDB" id="A0A7J6WS91"/>
<dbReference type="GO" id="GO:1900150">
    <property type="term" value="P:regulation of defense response to fungus"/>
    <property type="evidence" value="ECO:0007669"/>
    <property type="project" value="InterPro"/>
</dbReference>
<dbReference type="InterPro" id="IPR044169">
    <property type="entry name" value="PI21"/>
</dbReference>
<feature type="region of interest" description="Disordered" evidence="1">
    <location>
        <begin position="1"/>
        <end position="98"/>
    </location>
</feature>
<feature type="non-terminal residue" evidence="2">
    <location>
        <position position="1"/>
    </location>
</feature>
<dbReference type="PANTHER" id="PTHR47488">
    <property type="entry name" value="HEAVY METAL TRANSPORT/DETOXIFICATION SUPERFAMILY PROTEIN"/>
    <property type="match status" value="1"/>
</dbReference>
<keyword evidence="3" id="KW-1185">Reference proteome</keyword>